<gene>
    <name evidence="1" type="ORF">ABB26_00080</name>
</gene>
<name>A0A0R0CA72_9GAMM</name>
<evidence type="ECO:0000313" key="2">
    <source>
        <dbReference type="Proteomes" id="UP000050864"/>
    </source>
</evidence>
<evidence type="ECO:0000313" key="1">
    <source>
        <dbReference type="EMBL" id="KRG66495.1"/>
    </source>
</evidence>
<organism evidence="1 2">
    <name type="scientific">Stenotrophomonas humi</name>
    <dbReference type="NCBI Taxonomy" id="405444"/>
    <lineage>
        <taxon>Bacteria</taxon>
        <taxon>Pseudomonadati</taxon>
        <taxon>Pseudomonadota</taxon>
        <taxon>Gammaproteobacteria</taxon>
        <taxon>Lysobacterales</taxon>
        <taxon>Lysobacteraceae</taxon>
        <taxon>Stenotrophomonas</taxon>
    </lineage>
</organism>
<comment type="caution">
    <text evidence="1">The sequence shown here is derived from an EMBL/GenBank/DDBJ whole genome shotgun (WGS) entry which is preliminary data.</text>
</comment>
<proteinExistence type="predicted"/>
<dbReference type="Proteomes" id="UP000050864">
    <property type="component" value="Unassembled WGS sequence"/>
</dbReference>
<accession>A0A0R0CA72</accession>
<keyword evidence="2" id="KW-1185">Reference proteome</keyword>
<dbReference type="AlphaFoldDB" id="A0A0R0CA72"/>
<sequence>MQQRTTAFPFPLTQRAAADAQHSDSPARRHLRGPACRLWQRQACRRTAHRRGQHEQATACAVSRWFDHRLGAPPWR</sequence>
<dbReference type="EMBL" id="LDJI01000001">
    <property type="protein sequence ID" value="KRG66495.1"/>
    <property type="molecule type" value="Genomic_DNA"/>
</dbReference>
<reference evidence="1 2" key="1">
    <citation type="submission" date="2015-05" db="EMBL/GenBank/DDBJ databases">
        <title>Genome sequencing and analysis of members of genus Stenotrophomonas.</title>
        <authorList>
            <person name="Patil P.P."/>
            <person name="Midha S."/>
            <person name="Patil P.B."/>
        </authorList>
    </citation>
    <scope>NUCLEOTIDE SEQUENCE [LARGE SCALE GENOMIC DNA]</scope>
    <source>
        <strain evidence="1 2">DSM 18929</strain>
    </source>
</reference>
<dbReference type="STRING" id="405444.ABB26_00080"/>
<protein>
    <submittedName>
        <fullName evidence="1">Uncharacterized protein</fullName>
    </submittedName>
</protein>